<dbReference type="SUPFAM" id="SSF50630">
    <property type="entry name" value="Acid proteases"/>
    <property type="match status" value="1"/>
</dbReference>
<dbReference type="Proteomes" id="UP001627154">
    <property type="component" value="Unassembled WGS sequence"/>
</dbReference>
<dbReference type="EMBL" id="JBJJXI010000175">
    <property type="protein sequence ID" value="KAL3384336.1"/>
    <property type="molecule type" value="Genomic_DNA"/>
</dbReference>
<organism evidence="1 2">
    <name type="scientific">Trichogramma kaykai</name>
    <dbReference type="NCBI Taxonomy" id="54128"/>
    <lineage>
        <taxon>Eukaryota</taxon>
        <taxon>Metazoa</taxon>
        <taxon>Ecdysozoa</taxon>
        <taxon>Arthropoda</taxon>
        <taxon>Hexapoda</taxon>
        <taxon>Insecta</taxon>
        <taxon>Pterygota</taxon>
        <taxon>Neoptera</taxon>
        <taxon>Endopterygota</taxon>
        <taxon>Hymenoptera</taxon>
        <taxon>Apocrita</taxon>
        <taxon>Proctotrupomorpha</taxon>
        <taxon>Chalcidoidea</taxon>
        <taxon>Trichogrammatidae</taxon>
        <taxon>Trichogramma</taxon>
    </lineage>
</organism>
<evidence type="ECO:0008006" key="3">
    <source>
        <dbReference type="Google" id="ProtNLM"/>
    </source>
</evidence>
<evidence type="ECO:0000313" key="2">
    <source>
        <dbReference type="Proteomes" id="UP001627154"/>
    </source>
</evidence>
<gene>
    <name evidence="1" type="ORF">TKK_019933</name>
</gene>
<reference evidence="1 2" key="1">
    <citation type="journal article" date="2024" name="bioRxiv">
        <title>A reference genome for Trichogramma kaykai: A tiny desert-dwelling parasitoid wasp with competing sex-ratio distorters.</title>
        <authorList>
            <person name="Culotta J."/>
            <person name="Lindsey A.R."/>
        </authorList>
    </citation>
    <scope>NUCLEOTIDE SEQUENCE [LARGE SCALE GENOMIC DNA]</scope>
    <source>
        <strain evidence="1 2">KSX58</strain>
    </source>
</reference>
<proteinExistence type="predicted"/>
<comment type="caution">
    <text evidence="1">The sequence shown here is derived from an EMBL/GenBank/DDBJ whole genome shotgun (WGS) entry which is preliminary data.</text>
</comment>
<sequence>MPSERLSSPVGRTICLSASSCNGLVKRLTKHRAIAVSHRSAMRRAKKRVPAMMRENRDFINVRVNGEVYRAMYDTGAQVTIVGPCVAEKLKDRLHETSTKIKMPFTPVLSRTIGTLTVQVEIDGRVEPMRWRAMLHGDDDIILDADFKNLWQVDTCTSEQQWRVHGGPWHDFHALNDAALDIFVEYAGLSVASVNEIHAIGEVFERVYGKSENVACCVEFKQNNSYDDSDEYGDVCVSAGLCELNDEQQRALEATIEKLLATKPSNLGMTTLTEYHIDVQGAAPIKHHPRRMSP</sequence>
<protein>
    <recommendedName>
        <fullName evidence="3">Peptidase A2 domain-containing protein</fullName>
    </recommendedName>
</protein>
<keyword evidence="2" id="KW-1185">Reference proteome</keyword>
<dbReference type="AlphaFoldDB" id="A0ABD2VUD7"/>
<dbReference type="InterPro" id="IPR021109">
    <property type="entry name" value="Peptidase_aspartic_dom_sf"/>
</dbReference>
<name>A0ABD2VUD7_9HYME</name>
<accession>A0ABD2VUD7</accession>
<dbReference type="Gene3D" id="2.40.70.10">
    <property type="entry name" value="Acid Proteases"/>
    <property type="match status" value="1"/>
</dbReference>
<dbReference type="CDD" id="cd00303">
    <property type="entry name" value="retropepsin_like"/>
    <property type="match status" value="1"/>
</dbReference>
<evidence type="ECO:0000313" key="1">
    <source>
        <dbReference type="EMBL" id="KAL3384336.1"/>
    </source>
</evidence>